<dbReference type="EC" id="2.1.1.205" evidence="9"/>
<evidence type="ECO:0000256" key="5">
    <source>
        <dbReference type="ARBA" id="ARBA00022679"/>
    </source>
</evidence>
<dbReference type="EMBL" id="CAUYUE010000006">
    <property type="protein sequence ID" value="CAK0780624.1"/>
    <property type="molecule type" value="Genomic_DNA"/>
</dbReference>
<name>A0AAV1I3N5_9CHLO</name>
<keyword evidence="6 9" id="KW-0949">S-adenosyl-L-methionine</keyword>
<evidence type="ECO:0000313" key="13">
    <source>
        <dbReference type="Proteomes" id="UP001314263"/>
    </source>
</evidence>
<dbReference type="Gene3D" id="3.40.50.150">
    <property type="entry name" value="Vaccinia Virus protein VP39"/>
    <property type="match status" value="1"/>
</dbReference>
<feature type="binding site" evidence="9">
    <location>
        <position position="55"/>
    </location>
    <ligand>
        <name>S-adenosyl-L-methionine</name>
        <dbReference type="ChEBI" id="CHEBI:59789"/>
    </ligand>
</feature>
<dbReference type="HAMAP" id="MF_01547">
    <property type="entry name" value="RNA_methyltr_E"/>
    <property type="match status" value="1"/>
</dbReference>
<evidence type="ECO:0000256" key="4">
    <source>
        <dbReference type="ARBA" id="ARBA00022603"/>
    </source>
</evidence>
<keyword evidence="3 9" id="KW-0963">Cytoplasm</keyword>
<evidence type="ECO:0000259" key="11">
    <source>
        <dbReference type="Pfam" id="PF01728"/>
    </source>
</evidence>
<feature type="active site" description="Proton acceptor" evidence="9">
    <location>
        <position position="164"/>
    </location>
</feature>
<comment type="caution">
    <text evidence="12">The sequence shown here is derived from an EMBL/GenBank/DDBJ whole genome shotgun (WGS) entry which is preliminary data.</text>
</comment>
<evidence type="ECO:0000256" key="2">
    <source>
        <dbReference type="ARBA" id="ARBA00004496"/>
    </source>
</evidence>
<dbReference type="GO" id="GO:0005737">
    <property type="term" value="C:cytoplasm"/>
    <property type="evidence" value="ECO:0007669"/>
    <property type="project" value="UniProtKB-SubCell"/>
</dbReference>
<keyword evidence="4 9" id="KW-0489">Methyltransferase</keyword>
<dbReference type="GO" id="GO:0005634">
    <property type="term" value="C:nucleus"/>
    <property type="evidence" value="ECO:0007669"/>
    <property type="project" value="UniProtKB-SubCell"/>
</dbReference>
<evidence type="ECO:0000256" key="8">
    <source>
        <dbReference type="ARBA" id="ARBA00048902"/>
    </source>
</evidence>
<evidence type="ECO:0000256" key="9">
    <source>
        <dbReference type="HAMAP-Rule" id="MF_03162"/>
    </source>
</evidence>
<dbReference type="GO" id="GO:0002181">
    <property type="term" value="P:cytoplasmic translation"/>
    <property type="evidence" value="ECO:0007669"/>
    <property type="project" value="UniProtKB-UniRule"/>
</dbReference>
<organism evidence="12 13">
    <name type="scientific">Coccomyxa viridis</name>
    <dbReference type="NCBI Taxonomy" id="1274662"/>
    <lineage>
        <taxon>Eukaryota</taxon>
        <taxon>Viridiplantae</taxon>
        <taxon>Chlorophyta</taxon>
        <taxon>core chlorophytes</taxon>
        <taxon>Trebouxiophyceae</taxon>
        <taxon>Trebouxiophyceae incertae sedis</taxon>
        <taxon>Coccomyxaceae</taxon>
        <taxon>Coccomyxa</taxon>
    </lineage>
</organism>
<feature type="binding site" evidence="9">
    <location>
        <position position="99"/>
    </location>
    <ligand>
        <name>S-adenosyl-L-methionine</name>
        <dbReference type="ChEBI" id="CHEBI:59789"/>
    </ligand>
</feature>
<dbReference type="InterPro" id="IPR029063">
    <property type="entry name" value="SAM-dependent_MTases_sf"/>
</dbReference>
<dbReference type="PANTHER" id="PTHR10920">
    <property type="entry name" value="RIBOSOMAL RNA METHYLTRANSFERASE"/>
    <property type="match status" value="1"/>
</dbReference>
<keyword evidence="5 9" id="KW-0808">Transferase</keyword>
<dbReference type="HAMAP" id="MF_03162">
    <property type="entry name" value="RNA_methyltr_E_TRM7"/>
    <property type="match status" value="1"/>
</dbReference>
<feature type="binding site" evidence="9">
    <location>
        <position position="124"/>
    </location>
    <ligand>
        <name>S-adenosyl-L-methionine</name>
        <dbReference type="ChEBI" id="CHEBI:59789"/>
    </ligand>
</feature>
<dbReference type="SUPFAM" id="SSF53335">
    <property type="entry name" value="S-adenosyl-L-methionine-dependent methyltransferases"/>
    <property type="match status" value="1"/>
</dbReference>
<dbReference type="AlphaFoldDB" id="A0AAV1I3N5"/>
<dbReference type="InterPro" id="IPR002877">
    <property type="entry name" value="RNA_MeTrfase_FtsJ_dom"/>
</dbReference>
<comment type="subcellular location">
    <subcellularLocation>
        <location evidence="2 9">Cytoplasm</location>
    </subcellularLocation>
    <subcellularLocation>
        <location evidence="1">Nucleus</location>
    </subcellularLocation>
</comment>
<evidence type="ECO:0000256" key="6">
    <source>
        <dbReference type="ARBA" id="ARBA00022691"/>
    </source>
</evidence>
<comment type="similarity">
    <text evidence="9">Belongs to the class I-like SAM-binding methyltransferase superfamily. RNA methyltransferase RlmE family. TRM7 subfamily.</text>
</comment>
<keyword evidence="13" id="KW-1185">Reference proteome</keyword>
<comment type="catalytic activity">
    <reaction evidence="8 9">
        <text>cytidine(32)/guanosine(34) in tRNA + 2 S-adenosyl-L-methionine = 2'-O-methylcytidine(32)/2'-O-methylguanosine(34) in tRNA + 2 S-adenosyl-L-homocysteine + 2 H(+)</text>
        <dbReference type="Rhea" id="RHEA:42396"/>
        <dbReference type="Rhea" id="RHEA-COMP:10246"/>
        <dbReference type="Rhea" id="RHEA-COMP:10247"/>
        <dbReference type="ChEBI" id="CHEBI:15378"/>
        <dbReference type="ChEBI" id="CHEBI:57856"/>
        <dbReference type="ChEBI" id="CHEBI:59789"/>
        <dbReference type="ChEBI" id="CHEBI:74269"/>
        <dbReference type="ChEBI" id="CHEBI:74445"/>
        <dbReference type="ChEBI" id="CHEBI:74495"/>
        <dbReference type="ChEBI" id="CHEBI:82748"/>
        <dbReference type="EC" id="2.1.1.205"/>
    </reaction>
</comment>
<feature type="compositionally biased region" description="Polar residues" evidence="10">
    <location>
        <begin position="289"/>
        <end position="299"/>
    </location>
</feature>
<evidence type="ECO:0000256" key="3">
    <source>
        <dbReference type="ARBA" id="ARBA00022490"/>
    </source>
</evidence>
<evidence type="ECO:0000256" key="1">
    <source>
        <dbReference type="ARBA" id="ARBA00004123"/>
    </source>
</evidence>
<dbReference type="InterPro" id="IPR028590">
    <property type="entry name" value="RNA_methyltr_E_TRM7"/>
</dbReference>
<gene>
    <name evidence="12" type="ORF">CVIRNUC_005116</name>
</gene>
<dbReference type="Pfam" id="PF01728">
    <property type="entry name" value="FtsJ"/>
    <property type="match status" value="1"/>
</dbReference>
<dbReference type="InterPro" id="IPR015507">
    <property type="entry name" value="rRNA-MeTfrase_E"/>
</dbReference>
<feature type="region of interest" description="Disordered" evidence="10">
    <location>
        <begin position="265"/>
        <end position="299"/>
    </location>
</feature>
<comment type="function">
    <text evidence="9">Methylates the 2'-O-ribose of nucleotides at positions 32 and 34 of the tRNA anticodon loop of substrate tRNAs.</text>
</comment>
<feature type="binding site" evidence="9">
    <location>
        <position position="53"/>
    </location>
    <ligand>
        <name>S-adenosyl-L-methionine</name>
        <dbReference type="ChEBI" id="CHEBI:59789"/>
    </ligand>
</feature>
<dbReference type="CDD" id="cd02440">
    <property type="entry name" value="AdoMet_MTases"/>
    <property type="match status" value="1"/>
</dbReference>
<dbReference type="Proteomes" id="UP001314263">
    <property type="component" value="Unassembled WGS sequence"/>
</dbReference>
<dbReference type="PANTHER" id="PTHR10920:SF12">
    <property type="entry name" value="TRNA (CYTIDINE(32)_GUANOSINE(34)-2'-O)-METHYLTRANSFERASE-RELATED"/>
    <property type="match status" value="1"/>
</dbReference>
<accession>A0AAV1I3N5</accession>
<proteinExistence type="inferred from homology"/>
<reference evidence="12 13" key="1">
    <citation type="submission" date="2023-10" db="EMBL/GenBank/DDBJ databases">
        <authorList>
            <person name="Maclean D."/>
            <person name="Macfadyen A."/>
        </authorList>
    </citation>
    <scope>NUCLEOTIDE SEQUENCE [LARGE SCALE GENOMIC DNA]</scope>
</reference>
<dbReference type="FunFam" id="3.40.50.150:FF:000040">
    <property type="entry name" value="Putative ribosomal RNA methyltransferase 1"/>
    <property type="match status" value="1"/>
</dbReference>
<evidence type="ECO:0000313" key="12">
    <source>
        <dbReference type="EMBL" id="CAK0780624.1"/>
    </source>
</evidence>
<feature type="binding site" evidence="9">
    <location>
        <position position="83"/>
    </location>
    <ligand>
        <name>S-adenosyl-L-methionine</name>
        <dbReference type="ChEBI" id="CHEBI:59789"/>
    </ligand>
</feature>
<dbReference type="GO" id="GO:0002128">
    <property type="term" value="P:tRNA nucleoside ribose methylation"/>
    <property type="evidence" value="ECO:0007669"/>
    <property type="project" value="UniProtKB-UniRule"/>
</dbReference>
<keyword evidence="7 9" id="KW-0819">tRNA processing</keyword>
<dbReference type="InterPro" id="IPR050082">
    <property type="entry name" value="RNA_methyltr_RlmE"/>
</dbReference>
<sequence>MGKASKDKRDIYYRKAKEEGWRARSAFKLLQIDEAFSILKGVHHVVDLCAAPGSWSQVLSRRLYLPALQMGRPESAPKIVAVDLQPMAAIEGVTQIQGDITSSVTARQVISHFHGEKADLVVSDGAPDVTGLHDMDEFVQAQLILAALTIVTHVLRPGGTFVAKVFRGKEVSLLYSQLKVFFPDVTIAKPKSSRNSSIEAFVVCRQYTPPPNFSPSALQGLLASAAAEQDSRGEPSRAERLIVPFLACGDLSGFDADQSYDLPDEHYVSLDPVQPPTAPAYKSALAAKRQNQQQPREEE</sequence>
<feature type="domain" description="Ribosomal RNA methyltransferase FtsJ" evidence="11">
    <location>
        <begin position="21"/>
        <end position="207"/>
    </location>
</feature>
<protein>
    <recommendedName>
        <fullName evidence="9">Putative tRNA (cytidine(32)/guanosine(34)-2'-O)-methyltransferase</fullName>
        <ecNumber evidence="9">2.1.1.205</ecNumber>
    </recommendedName>
    <alternativeName>
        <fullName evidence="9">2'-O-ribose RNA methyltransferase TRM7 homolog</fullName>
    </alternativeName>
</protein>
<evidence type="ECO:0000256" key="7">
    <source>
        <dbReference type="ARBA" id="ARBA00022694"/>
    </source>
</evidence>
<dbReference type="GO" id="GO:0106340">
    <property type="term" value="F:tRNA (guanosine(34)-2'-O)-methyltransferase activity"/>
    <property type="evidence" value="ECO:0007669"/>
    <property type="project" value="UniProtKB-ARBA"/>
</dbReference>
<evidence type="ECO:0000256" key="10">
    <source>
        <dbReference type="SAM" id="MobiDB-lite"/>
    </source>
</evidence>